<evidence type="ECO:0000256" key="13">
    <source>
        <dbReference type="HAMAP-Rule" id="MF_01480"/>
    </source>
</evidence>
<dbReference type="Pfam" id="PF13395">
    <property type="entry name" value="HNH_4"/>
    <property type="match status" value="1"/>
</dbReference>
<evidence type="ECO:0000256" key="14">
    <source>
        <dbReference type="SAM" id="Coils"/>
    </source>
</evidence>
<feature type="domain" description="HNH Cas9-type" evidence="15">
    <location>
        <begin position="799"/>
        <end position="965"/>
    </location>
</feature>
<keyword evidence="11" id="KW-0464">Manganese</keyword>
<gene>
    <name evidence="13" type="primary">cas9</name>
    <name evidence="16" type="ORF">SAMN04487792_1350</name>
</gene>
<dbReference type="GO" id="GO:0046872">
    <property type="term" value="F:metal ion binding"/>
    <property type="evidence" value="ECO:0007669"/>
    <property type="project" value="UniProtKB-UniRule"/>
</dbReference>
<dbReference type="Pfam" id="PF22702">
    <property type="entry name" value="Cas9_RuvC"/>
    <property type="match status" value="1"/>
</dbReference>
<comment type="similarity">
    <text evidence="13">Belongs to the CRISPR-associated Cas9 family.</text>
</comment>
<feature type="binding site" evidence="13">
    <location>
        <position position="1016"/>
    </location>
    <ligand>
        <name>Mg(2+)</name>
        <dbReference type="ChEBI" id="CHEBI:18420"/>
        <label>2</label>
    </ligand>
</feature>
<evidence type="ECO:0000256" key="6">
    <source>
        <dbReference type="ARBA" id="ARBA00022801"/>
    </source>
</evidence>
<sequence>MTKLNDDYILGLDIGTNSCGWAVTDKKNNLLKLRGKTALGSHLFEEGHSAADRRGFRTTRRRLKRRKWRLGLLEEIFAEEMAQVDPSFFVRLHKSWISPLDKMRTKYPAIVFPTAEEDSEFYKKYPTIYHLRHALMTEDKRFDLREIFLAIHHIVKYRGNFLQDTSINNFNASKIDVGPVLSDLNNSYRQLTDENLDSIQFKIENAGQIEAVIRGQDDERTLYKSDKVKKIAQLLVDSSDKAAKNVAKQVANAIMGYKTQFETILNKEIDKIDKGSWEFKLTDADADDKLESLLTELNEQEETIIAEIRKLFGAITLSNIVYEGMTLSQSMVEKYNQHGNDYKLLKSVAKNHHDKQKAENLRLAYDLYVNYRHGRLLKAKTTLKKWHKGSGVLSKEEFYKIVQDNLDDSEASTQIIQEIEQDKFMPKQRINSNGVIPYQLHQIELDQIIAMQSKYYPFLAESNPVEGHLKQAPYKLDELVRFRVPYYVGPMITTDKQKETSGKNFAWMIRKSDDTITPWNFEQVVDTHQSARKFITRMTIKDTYLLGEDVLPANSMLYQRFEVLNELNNVKVNNKRLDPQLKQSIYEDLFMQNKTVSSKKLTDYLKQNYHLKYIEIEGLADPKKFNSSLSSYYQLKKMKLFDKQLDDPNYQADFEKIIELSSIFEDKKIYQAELHTIKWLTEEQIKTLAKWRLKGWGRLSKKLLQELRDSNKKNIIESLWNSQKNFMQVVTQPDFKAAITKENAQVTEDNGIEAILADAYTSSANKKAIRQVIKVVDDVVKAAGGRAPAQFAIEFTREPDKNPKLSQLRGSKLLKAYQDTAKEIVDKDLVNSLKNNMTARKLDQDKYFLYFMQGGRDAYTGKKINIDEITSRYEIDHILPQSFVKDDSLDNRVLTSKALNAAKSDDVPYKHFANKSIADLNMTVGEMWKKWQEDGLITKRKLGNLLLDPDHMNKYQRSGFINRQLVETSQIIKLVSVILQSKYPDSEIVVVKASYNSALRKRLQLYKSRAVNDYHHALDAYLSVICANFLYQVYPKLRPFFVYGKFKKFKESEKVQDETIEQVKTFSFIWPLLQKDTKERKAPEEIRENKSNQIVFYKHPDIFDKLRKAYNYKYMLVSRETTSEDQAMFNMTIYPRAERDTAKTRSLIPKGEGLDTKIYGGYSGNTDAYMALVKITSIKDTIYRVVGVPMRGLANLKKAKKVGNYNEVLKQILEPLIMYDKKGKPKRGVKSFTILAGHLLNKQVVIDGDRKFALSSSAYMYNAKQLTLSQETMRIVSGHIEKTEDKDTLFISAYDEILAKVHKYLPLYNINKFIEGLDQGREKFINLETNDKAKILKELLNGLHDNSQFGNLKVIGIKTPFGMMQIANGIILSSNAKLIFQSPTGLFEKRVKVTDL</sequence>
<dbReference type="InterPro" id="IPR055228">
    <property type="entry name" value="Cas9_RuvC"/>
</dbReference>
<evidence type="ECO:0000256" key="5">
    <source>
        <dbReference type="ARBA" id="ARBA00022759"/>
    </source>
</evidence>
<dbReference type="Pfam" id="PF16592">
    <property type="entry name" value="Cas9_REC"/>
    <property type="match status" value="1"/>
</dbReference>
<dbReference type="PROSITE" id="PS51749">
    <property type="entry name" value="HNH_CAS9"/>
    <property type="match status" value="1"/>
</dbReference>
<evidence type="ECO:0000256" key="8">
    <source>
        <dbReference type="ARBA" id="ARBA00022884"/>
    </source>
</evidence>
<feature type="binding site" evidence="13">
    <location>
        <position position="798"/>
    </location>
    <ligand>
        <name>Mg(2+)</name>
        <dbReference type="ChEBI" id="CHEBI:18420"/>
        <label>1</label>
    </ligand>
</feature>
<dbReference type="EMBL" id="FOMN01000008">
    <property type="protein sequence ID" value="SFD55315.1"/>
    <property type="molecule type" value="Genomic_DNA"/>
</dbReference>
<name>A0A1I1T9Q3_9LACO</name>
<accession>A0A1I1T9Q3</accession>
<keyword evidence="5 13" id="KW-0255">Endonuclease</keyword>
<evidence type="ECO:0000256" key="12">
    <source>
        <dbReference type="ARBA" id="ARBA00046380"/>
    </source>
</evidence>
<evidence type="ECO:0000256" key="3">
    <source>
        <dbReference type="ARBA" id="ARBA00022722"/>
    </source>
</evidence>
<feature type="binding site" evidence="13">
    <location>
        <position position="794"/>
    </location>
    <ligand>
        <name>Mg(2+)</name>
        <dbReference type="ChEBI" id="CHEBI:18420"/>
        <label>1</label>
    </ligand>
</feature>
<dbReference type="RefSeq" id="WP_090093699.1">
    <property type="nucleotide sequence ID" value="NZ_CBCRVU010000002.1"/>
</dbReference>
<evidence type="ECO:0000256" key="11">
    <source>
        <dbReference type="ARBA" id="ARBA00023211"/>
    </source>
</evidence>
<dbReference type="HAMAP" id="MF_01480">
    <property type="entry name" value="Cas9"/>
    <property type="match status" value="1"/>
</dbReference>
<dbReference type="GO" id="GO:0003723">
    <property type="term" value="F:RNA binding"/>
    <property type="evidence" value="ECO:0007669"/>
    <property type="project" value="UniProtKB-UniRule"/>
</dbReference>
<dbReference type="Gene3D" id="1.10.30.50">
    <property type="match status" value="1"/>
</dbReference>
<dbReference type="InterPro" id="IPR032239">
    <property type="entry name" value="Cas9-BH"/>
</dbReference>
<evidence type="ECO:0000259" key="15">
    <source>
        <dbReference type="PROSITE" id="PS51749"/>
    </source>
</evidence>
<dbReference type="GO" id="GO:0016787">
    <property type="term" value="F:hydrolase activity"/>
    <property type="evidence" value="ECO:0007669"/>
    <property type="project" value="UniProtKB-KW"/>
</dbReference>
<reference evidence="17" key="1">
    <citation type="submission" date="2016-10" db="EMBL/GenBank/DDBJ databases">
        <authorList>
            <person name="Varghese N."/>
            <person name="Submissions S."/>
        </authorList>
    </citation>
    <scope>NUCLEOTIDE SEQUENCE [LARGE SCALE GENOMIC DNA]</scope>
    <source>
        <strain evidence="17">R-53102</strain>
    </source>
</reference>
<dbReference type="InterPro" id="IPR032240">
    <property type="entry name" value="Cas9_REC"/>
</dbReference>
<evidence type="ECO:0000256" key="2">
    <source>
        <dbReference type="ARBA" id="ARBA00005244"/>
    </source>
</evidence>
<feature type="binding site" evidence="13">
    <location>
        <position position="13"/>
    </location>
    <ligand>
        <name>Mg(2+)</name>
        <dbReference type="ChEBI" id="CHEBI:18420"/>
        <label>1</label>
    </ligand>
</feature>
<evidence type="ECO:0000256" key="10">
    <source>
        <dbReference type="ARBA" id="ARBA00023125"/>
    </source>
</evidence>
<dbReference type="EC" id="3.1.-.-" evidence="13"/>
<comment type="cofactor">
    <cofactor evidence="1 13">
        <name>Mg(2+)</name>
        <dbReference type="ChEBI" id="CHEBI:18420"/>
    </cofactor>
</comment>
<evidence type="ECO:0000256" key="9">
    <source>
        <dbReference type="ARBA" id="ARBA00023118"/>
    </source>
</evidence>
<feature type="binding site" evidence="13">
    <location>
        <position position="13"/>
    </location>
    <ligand>
        <name>Mg(2+)</name>
        <dbReference type="ChEBI" id="CHEBI:18420"/>
        <label>2</label>
    </ligand>
</feature>
<dbReference type="GO" id="GO:0051607">
    <property type="term" value="P:defense response to virus"/>
    <property type="evidence" value="ECO:0007669"/>
    <property type="project" value="UniProtKB-UniRule"/>
</dbReference>
<dbReference type="NCBIfam" id="TIGR01865">
    <property type="entry name" value="cas_Csn1"/>
    <property type="match status" value="1"/>
</dbReference>
<evidence type="ECO:0000256" key="7">
    <source>
        <dbReference type="ARBA" id="ARBA00022842"/>
    </source>
</evidence>
<feature type="active site" description="Proton acceptor for HNH nuclease domain" evidence="13">
    <location>
        <position position="877"/>
    </location>
</feature>
<feature type="active site" description="For RuvC-like nuclease domain" evidence="13">
    <location>
        <position position="13"/>
    </location>
</feature>
<dbReference type="InterPro" id="IPR032237">
    <property type="entry name" value="Cas9_PI"/>
</dbReference>
<dbReference type="Gene3D" id="3.30.420.10">
    <property type="entry name" value="Ribonuclease H-like superfamily/Ribonuclease H"/>
    <property type="match status" value="1"/>
</dbReference>
<comment type="function">
    <text evidence="13">CRISPR (clustered regularly interspaced short palindromic repeat) is an adaptive immune system that provides protection against mobile genetic elements (viruses, transposable elements and conjugative plasmids). CRISPR clusters contain spacers, sequences complementary to antecedent mobile elements, and target invading nucleic acids. CRISPR clusters are transcribed and processed into CRISPR RNA (crRNA). In type II CRISPR systems correct processing of pre-crRNA requires a trans-encoded small RNA (tracrRNA), endogenous ribonuclease 3 (rnc) and this protein. The tracrRNA serves as a guide for ribonuclease 3-aided processing of pre-crRNA. Subsequently Cas9/crRNA/tracrRNA endonucleolytically cleaves linear or circular dsDNA target complementary to the spacer; Cas9 is inactive in the absence of the 2 guide RNAs (gRNA). Cas9 recognizes the protospacer adjacent motif (PAM) in the CRISPR repeat sequences to help distinguish self versus nonself, as targets within the bacterial CRISPR locus do not have PAMs. PAM recognition is also required for catalytic activity.</text>
</comment>
<evidence type="ECO:0000256" key="1">
    <source>
        <dbReference type="ARBA" id="ARBA00001946"/>
    </source>
</evidence>
<keyword evidence="6 13" id="KW-0378">Hydrolase</keyword>
<dbReference type="InterPro" id="IPR033114">
    <property type="entry name" value="HNH_CAS9"/>
</dbReference>
<proteinExistence type="inferred from homology"/>
<organism evidence="16 17">
    <name type="scientific">Lactobacillus bombicola</name>
    <dbReference type="NCBI Taxonomy" id="1505723"/>
    <lineage>
        <taxon>Bacteria</taxon>
        <taxon>Bacillati</taxon>
        <taxon>Bacillota</taxon>
        <taxon>Bacilli</taxon>
        <taxon>Lactobacillales</taxon>
        <taxon>Lactobacillaceae</taxon>
        <taxon>Lactobacillus</taxon>
    </lineage>
</organism>
<protein>
    <recommendedName>
        <fullName evidence="13">CRISPR-associated endonuclease Cas9</fullName>
        <ecNumber evidence="13">3.1.-.-</ecNumber>
    </recommendedName>
</protein>
<keyword evidence="10 13" id="KW-0238">DNA-binding</keyword>
<keyword evidence="4 13" id="KW-0479">Metal-binding</keyword>
<dbReference type="InterPro" id="IPR036397">
    <property type="entry name" value="RNaseH_sf"/>
</dbReference>
<dbReference type="Pfam" id="PF16593">
    <property type="entry name" value="Cas9-BH"/>
    <property type="match status" value="1"/>
</dbReference>
<keyword evidence="7 13" id="KW-0460">Magnesium</keyword>
<dbReference type="InterPro" id="IPR028629">
    <property type="entry name" value="Cas9"/>
</dbReference>
<comment type="similarity">
    <text evidence="2">Belongs to the CRISPR-associated protein Cas9 family. Subtype II-A subfamily.</text>
</comment>
<comment type="subunit">
    <text evidence="12 13">Monomer. Binds crRNA and tracrRNA.</text>
</comment>
<dbReference type="InterPro" id="IPR003615">
    <property type="entry name" value="HNH_nuc"/>
</dbReference>
<feature type="binding site" evidence="13">
    <location>
        <position position="798"/>
    </location>
    <ligand>
        <name>Mg(2+)</name>
        <dbReference type="ChEBI" id="CHEBI:18420"/>
        <label>2</label>
    </ligand>
</feature>
<keyword evidence="8 13" id="KW-0694">RNA-binding</keyword>
<keyword evidence="3 13" id="KW-0540">Nuclease</keyword>
<keyword evidence="9 13" id="KW-0051">Antiviral defense</keyword>
<dbReference type="GO" id="GO:0003677">
    <property type="term" value="F:DNA binding"/>
    <property type="evidence" value="ECO:0007669"/>
    <property type="project" value="UniProtKB-UniRule"/>
</dbReference>
<dbReference type="GO" id="GO:0043571">
    <property type="term" value="P:maintenance of CRISPR repeat elements"/>
    <property type="evidence" value="ECO:0007669"/>
    <property type="project" value="UniProtKB-UniRule"/>
</dbReference>
<keyword evidence="14" id="KW-0175">Coiled coil</keyword>
<comment type="domain">
    <text evidence="13">Has 2 endonuclease domains. The discontinuous RuvC-like domain cleaves the target DNA noncomplementary to crRNA while the HNH nuclease domain cleaves the target DNA complementary to crRNA.</text>
</comment>
<dbReference type="STRING" id="1505723.SAMN04487792_1350"/>
<evidence type="ECO:0000256" key="4">
    <source>
        <dbReference type="ARBA" id="ARBA00022723"/>
    </source>
</evidence>
<dbReference type="GO" id="GO:0004519">
    <property type="term" value="F:endonuclease activity"/>
    <property type="evidence" value="ECO:0007669"/>
    <property type="project" value="UniProtKB-UniRule"/>
</dbReference>
<evidence type="ECO:0000313" key="17">
    <source>
        <dbReference type="Proteomes" id="UP000199599"/>
    </source>
</evidence>
<evidence type="ECO:0000313" key="16">
    <source>
        <dbReference type="EMBL" id="SFD55315.1"/>
    </source>
</evidence>
<dbReference type="Pfam" id="PF16595">
    <property type="entry name" value="Cas9_PI"/>
    <property type="match status" value="1"/>
</dbReference>
<dbReference type="Proteomes" id="UP000199599">
    <property type="component" value="Unassembled WGS sequence"/>
</dbReference>
<feature type="coiled-coil region" evidence="14">
    <location>
        <begin position="283"/>
        <end position="310"/>
    </location>
</feature>